<evidence type="ECO:0000313" key="2">
    <source>
        <dbReference type="Proteomes" id="UP000000305"/>
    </source>
</evidence>
<name>E9I7I0_DAPPU</name>
<dbReference type="AlphaFoldDB" id="E9I7I0"/>
<evidence type="ECO:0000313" key="1">
    <source>
        <dbReference type="EMBL" id="EFX60050.1"/>
    </source>
</evidence>
<gene>
    <name evidence="1" type="ORF">DAPPUDRAFT_279632</name>
</gene>
<sequence length="51" mass="5848">MYAEYSAELASGNSEHKSECALLASKFYLYFNLLRRYYVCRAQISDGGELD</sequence>
<dbReference type="Proteomes" id="UP000000305">
    <property type="component" value="Unassembled WGS sequence"/>
</dbReference>
<dbReference type="InParanoid" id="E9I7I0"/>
<accession>E9I7I0</accession>
<keyword evidence="2" id="KW-1185">Reference proteome</keyword>
<protein>
    <submittedName>
        <fullName evidence="1">Uncharacterized protein</fullName>
    </submittedName>
</protein>
<organism evidence="1 2">
    <name type="scientific">Daphnia pulex</name>
    <name type="common">Water flea</name>
    <dbReference type="NCBI Taxonomy" id="6669"/>
    <lineage>
        <taxon>Eukaryota</taxon>
        <taxon>Metazoa</taxon>
        <taxon>Ecdysozoa</taxon>
        <taxon>Arthropoda</taxon>
        <taxon>Crustacea</taxon>
        <taxon>Branchiopoda</taxon>
        <taxon>Diplostraca</taxon>
        <taxon>Cladocera</taxon>
        <taxon>Anomopoda</taxon>
        <taxon>Daphniidae</taxon>
        <taxon>Daphnia</taxon>
    </lineage>
</organism>
<dbReference type="EMBL" id="GL737238">
    <property type="protein sequence ID" value="EFX60050.1"/>
    <property type="molecule type" value="Genomic_DNA"/>
</dbReference>
<dbReference type="HOGENOM" id="CLU_3108481_0_0_1"/>
<reference evidence="1 2" key="1">
    <citation type="journal article" date="2011" name="Science">
        <title>The ecoresponsive genome of Daphnia pulex.</title>
        <authorList>
            <person name="Colbourne J.K."/>
            <person name="Pfrender M.E."/>
            <person name="Gilbert D."/>
            <person name="Thomas W.K."/>
            <person name="Tucker A."/>
            <person name="Oakley T.H."/>
            <person name="Tokishita S."/>
            <person name="Aerts A."/>
            <person name="Arnold G.J."/>
            <person name="Basu M.K."/>
            <person name="Bauer D.J."/>
            <person name="Caceres C.E."/>
            <person name="Carmel L."/>
            <person name="Casola C."/>
            <person name="Choi J.H."/>
            <person name="Detter J.C."/>
            <person name="Dong Q."/>
            <person name="Dusheyko S."/>
            <person name="Eads B.D."/>
            <person name="Frohlich T."/>
            <person name="Geiler-Samerotte K.A."/>
            <person name="Gerlach D."/>
            <person name="Hatcher P."/>
            <person name="Jogdeo S."/>
            <person name="Krijgsveld J."/>
            <person name="Kriventseva E.V."/>
            <person name="Kultz D."/>
            <person name="Laforsch C."/>
            <person name="Lindquist E."/>
            <person name="Lopez J."/>
            <person name="Manak J.R."/>
            <person name="Muller J."/>
            <person name="Pangilinan J."/>
            <person name="Patwardhan R.P."/>
            <person name="Pitluck S."/>
            <person name="Pritham E.J."/>
            <person name="Rechtsteiner A."/>
            <person name="Rho M."/>
            <person name="Rogozin I.B."/>
            <person name="Sakarya O."/>
            <person name="Salamov A."/>
            <person name="Schaack S."/>
            <person name="Shapiro H."/>
            <person name="Shiga Y."/>
            <person name="Skalitzky C."/>
            <person name="Smith Z."/>
            <person name="Souvorov A."/>
            <person name="Sung W."/>
            <person name="Tang Z."/>
            <person name="Tsuchiya D."/>
            <person name="Tu H."/>
            <person name="Vos H."/>
            <person name="Wang M."/>
            <person name="Wolf Y.I."/>
            <person name="Yamagata H."/>
            <person name="Yamada T."/>
            <person name="Ye Y."/>
            <person name="Shaw J.R."/>
            <person name="Andrews J."/>
            <person name="Crease T.J."/>
            <person name="Tang H."/>
            <person name="Lucas S.M."/>
            <person name="Robertson H.M."/>
            <person name="Bork P."/>
            <person name="Koonin E.V."/>
            <person name="Zdobnov E.M."/>
            <person name="Grigoriev I.V."/>
            <person name="Lynch M."/>
            <person name="Boore J.L."/>
        </authorList>
    </citation>
    <scope>NUCLEOTIDE SEQUENCE [LARGE SCALE GENOMIC DNA]</scope>
</reference>
<proteinExistence type="predicted"/>
<dbReference type="KEGG" id="dpx:DAPPUDRAFT_279632"/>